<evidence type="ECO:0000313" key="1">
    <source>
        <dbReference type="EMBL" id="KAG1786213.1"/>
    </source>
</evidence>
<proteinExistence type="predicted"/>
<dbReference type="RefSeq" id="XP_041153675.1">
    <property type="nucleotide sequence ID" value="XM_041309058.1"/>
</dbReference>
<protein>
    <submittedName>
        <fullName evidence="1">Uncharacterized protein</fullName>
    </submittedName>
</protein>
<sequence length="224" mass="24486">MGPAYVVVDSCGLPTYVICNSRVGPWVSGWRRILCKDGPIVQQNGHLSRLWGGPVEFRLSAGIADERGTNCQNFGKCSSKSGNGEQIQRDDHKNALHRRHCPANVHYPPGQSNFWHTGRYLDGVSGPQHSSTGAGPLSVGALVRWARIRLWASNGPNGNMKATVVGPHKEIQNSGGSPLNLPEAHMGPMKLLFDPKGFLDQAQGSEKRKYDRKLLKTLTPTGNW</sequence>
<dbReference type="EMBL" id="JABBWE010000096">
    <property type="protein sequence ID" value="KAG1786213.1"/>
    <property type="molecule type" value="Genomic_DNA"/>
</dbReference>
<accession>A0A9P7ADQ4</accession>
<gene>
    <name evidence="1" type="ORF">HD556DRAFT_1507591</name>
</gene>
<dbReference type="Proteomes" id="UP000719766">
    <property type="component" value="Unassembled WGS sequence"/>
</dbReference>
<dbReference type="AlphaFoldDB" id="A0A9P7ADQ4"/>
<keyword evidence="2" id="KW-1185">Reference proteome</keyword>
<comment type="caution">
    <text evidence="1">The sequence shown here is derived from an EMBL/GenBank/DDBJ whole genome shotgun (WGS) entry which is preliminary data.</text>
</comment>
<reference evidence="1" key="1">
    <citation type="journal article" date="2020" name="New Phytol.">
        <title>Comparative genomics reveals dynamic genome evolution in host specialist ectomycorrhizal fungi.</title>
        <authorList>
            <person name="Lofgren L.A."/>
            <person name="Nguyen N.H."/>
            <person name="Vilgalys R."/>
            <person name="Ruytinx J."/>
            <person name="Liao H.L."/>
            <person name="Branco S."/>
            <person name="Kuo A."/>
            <person name="LaButti K."/>
            <person name="Lipzen A."/>
            <person name="Andreopoulos W."/>
            <person name="Pangilinan J."/>
            <person name="Riley R."/>
            <person name="Hundley H."/>
            <person name="Na H."/>
            <person name="Barry K."/>
            <person name="Grigoriev I.V."/>
            <person name="Stajich J.E."/>
            <person name="Kennedy P.G."/>
        </authorList>
    </citation>
    <scope>NUCLEOTIDE SEQUENCE</scope>
    <source>
        <strain evidence="1">S12</strain>
    </source>
</reference>
<dbReference type="GeneID" id="64602822"/>
<evidence type="ECO:0000313" key="2">
    <source>
        <dbReference type="Proteomes" id="UP000719766"/>
    </source>
</evidence>
<name>A0A9P7ADQ4_9AGAM</name>
<organism evidence="1 2">
    <name type="scientific">Suillus plorans</name>
    <dbReference type="NCBI Taxonomy" id="116603"/>
    <lineage>
        <taxon>Eukaryota</taxon>
        <taxon>Fungi</taxon>
        <taxon>Dikarya</taxon>
        <taxon>Basidiomycota</taxon>
        <taxon>Agaricomycotina</taxon>
        <taxon>Agaricomycetes</taxon>
        <taxon>Agaricomycetidae</taxon>
        <taxon>Boletales</taxon>
        <taxon>Suillineae</taxon>
        <taxon>Suillaceae</taxon>
        <taxon>Suillus</taxon>
    </lineage>
</organism>